<evidence type="ECO:0000313" key="1">
    <source>
        <dbReference type="EMBL" id="PWN49863.1"/>
    </source>
</evidence>
<feature type="non-terminal residue" evidence="1">
    <location>
        <position position="223"/>
    </location>
</feature>
<dbReference type="EMBL" id="KZ819998">
    <property type="protein sequence ID" value="PWN49863.1"/>
    <property type="molecule type" value="Genomic_DNA"/>
</dbReference>
<keyword evidence="2" id="KW-1185">Reference proteome</keyword>
<name>A0ACD0NVI4_9BASI</name>
<organism evidence="1 2">
    <name type="scientific">Violaceomyces palustris</name>
    <dbReference type="NCBI Taxonomy" id="1673888"/>
    <lineage>
        <taxon>Eukaryota</taxon>
        <taxon>Fungi</taxon>
        <taxon>Dikarya</taxon>
        <taxon>Basidiomycota</taxon>
        <taxon>Ustilaginomycotina</taxon>
        <taxon>Ustilaginomycetes</taxon>
        <taxon>Violaceomycetales</taxon>
        <taxon>Violaceomycetaceae</taxon>
        <taxon>Violaceomyces</taxon>
    </lineage>
</organism>
<feature type="non-terminal residue" evidence="1">
    <location>
        <position position="1"/>
    </location>
</feature>
<sequence>ISSLSPKPCRTCGRMITPRAKWSKNWEEIKFCSDGCRNQRPDKARVDWTLQGEASISRFEAWLESEGTIKLSVELERWTEVCLLYVAVNGPALATCEDVEAKLKFDLEELLTSVAEFQDAEGDREGKGSGQVRELSPAKVREHPFKDNPLWKGLDATPGLRERVRRAARRIKVFGECESQATLGTREPPFEMGRVKLELVQKGRRLETLQDLSLAKGPIELRA</sequence>
<protein>
    <submittedName>
        <fullName evidence="1">Uncharacterized protein</fullName>
    </submittedName>
</protein>
<gene>
    <name evidence="1" type="ORF">IE53DRAFT_296124</name>
</gene>
<evidence type="ECO:0000313" key="2">
    <source>
        <dbReference type="Proteomes" id="UP000245626"/>
    </source>
</evidence>
<accession>A0ACD0NVI4</accession>
<proteinExistence type="predicted"/>
<reference evidence="1 2" key="1">
    <citation type="journal article" date="2018" name="Mol. Biol. Evol.">
        <title>Broad Genomic Sampling Reveals a Smut Pathogenic Ancestry of the Fungal Clade Ustilaginomycotina.</title>
        <authorList>
            <person name="Kijpornyongpan T."/>
            <person name="Mondo S.J."/>
            <person name="Barry K."/>
            <person name="Sandor L."/>
            <person name="Lee J."/>
            <person name="Lipzen A."/>
            <person name="Pangilinan J."/>
            <person name="LaButti K."/>
            <person name="Hainaut M."/>
            <person name="Henrissat B."/>
            <person name="Grigoriev I.V."/>
            <person name="Spatafora J.W."/>
            <person name="Aime M.C."/>
        </authorList>
    </citation>
    <scope>NUCLEOTIDE SEQUENCE [LARGE SCALE GENOMIC DNA]</scope>
    <source>
        <strain evidence="1 2">SA 807</strain>
    </source>
</reference>
<dbReference type="Proteomes" id="UP000245626">
    <property type="component" value="Unassembled WGS sequence"/>
</dbReference>